<dbReference type="CDD" id="cd02012">
    <property type="entry name" value="TPP_TK"/>
    <property type="match status" value="1"/>
</dbReference>
<evidence type="ECO:0000313" key="2">
    <source>
        <dbReference type="EMBL" id="AST57916.1"/>
    </source>
</evidence>
<protein>
    <submittedName>
        <fullName evidence="2">Thiamine pyrophosphate-binding domain protein</fullName>
    </submittedName>
</protein>
<dbReference type="AlphaFoldDB" id="A0A223HZK8"/>
<reference evidence="2 3" key="1">
    <citation type="submission" date="2016-08" db="EMBL/GenBank/DDBJ databases">
        <title>A novel genetic cassette of butanologenic Thermoanaerobacterium thermosaccharolyticum that directly convert cellulose to butanol.</title>
        <authorList>
            <person name="Li T."/>
            <person name="He J."/>
        </authorList>
    </citation>
    <scope>NUCLEOTIDE SEQUENCE [LARGE SCALE GENOMIC DNA]</scope>
    <source>
        <strain evidence="2 3">TG57</strain>
    </source>
</reference>
<dbReference type="PANTHER" id="PTHR47514:SF2">
    <property type="entry name" value="TRANSKETOLASE"/>
    <property type="match status" value="1"/>
</dbReference>
<dbReference type="RefSeq" id="WP_094397435.1">
    <property type="nucleotide sequence ID" value="NZ_CP016893.1"/>
</dbReference>
<dbReference type="Proteomes" id="UP000214975">
    <property type="component" value="Chromosome"/>
</dbReference>
<dbReference type="InterPro" id="IPR005474">
    <property type="entry name" value="Transketolase_N"/>
</dbReference>
<dbReference type="Gene3D" id="3.40.50.970">
    <property type="match status" value="1"/>
</dbReference>
<name>A0A223HZK8_THETR</name>
<evidence type="ECO:0000259" key="1">
    <source>
        <dbReference type="Pfam" id="PF00456"/>
    </source>
</evidence>
<dbReference type="Pfam" id="PF00456">
    <property type="entry name" value="Transketolase_N"/>
    <property type="match status" value="1"/>
</dbReference>
<feature type="domain" description="Transketolase N-terminal" evidence="1">
    <location>
        <begin position="11"/>
        <end position="274"/>
    </location>
</feature>
<dbReference type="InterPro" id="IPR029061">
    <property type="entry name" value="THDP-binding"/>
</dbReference>
<dbReference type="PANTHER" id="PTHR47514">
    <property type="entry name" value="TRANSKETOLASE N-TERMINAL SECTION-RELATED"/>
    <property type="match status" value="1"/>
</dbReference>
<dbReference type="SUPFAM" id="SSF52518">
    <property type="entry name" value="Thiamin diphosphate-binding fold (THDP-binding)"/>
    <property type="match status" value="1"/>
</dbReference>
<sequence length="279" mass="31090">MANIDIDEIKKTAEQIRKDCIWMSTRADFGHLAPALSIADILATLYKKIMVYDPKNPHWPLRDRFILSKGHGCLALYSILSQVGYFDRNLLRDFANKYDTMLPGHPEIKLPGIEANTGSLGHGIPLAIGMALAAKIDNKNYRVFVITGDGELEEGTNWEAAIIAAKHRVDNLIVIVDRNKLQLGDLTENISQLEPLEEKWKAFGWATKVINGHDINDLISSLSATPYEDGKPTVIIANTIKGKGLPVAENKIEWHHKVLTKEEYNALKDDLGLEELSNG</sequence>
<dbReference type="EMBL" id="CP016893">
    <property type="protein sequence ID" value="AST57916.1"/>
    <property type="molecule type" value="Genomic_DNA"/>
</dbReference>
<proteinExistence type="predicted"/>
<gene>
    <name evidence="2" type="ORF">Thert_01950</name>
</gene>
<organism evidence="2 3">
    <name type="scientific">Thermoanaerobacterium thermosaccharolyticum</name>
    <name type="common">Clostridium thermosaccharolyticum</name>
    <dbReference type="NCBI Taxonomy" id="1517"/>
    <lineage>
        <taxon>Bacteria</taxon>
        <taxon>Bacillati</taxon>
        <taxon>Bacillota</taxon>
        <taxon>Clostridia</taxon>
        <taxon>Thermoanaerobacterales</taxon>
        <taxon>Thermoanaerobacteraceae</taxon>
        <taxon>Thermoanaerobacterium</taxon>
    </lineage>
</organism>
<evidence type="ECO:0000313" key="3">
    <source>
        <dbReference type="Proteomes" id="UP000214975"/>
    </source>
</evidence>
<accession>A0A223HZK8</accession>